<organism evidence="1 2">
    <name type="scientific">Chlorobaculum tepidum (strain ATCC 49652 / DSM 12025 / NBRC 103806 / TLS)</name>
    <name type="common">Chlorobium tepidum</name>
    <dbReference type="NCBI Taxonomy" id="194439"/>
    <lineage>
        <taxon>Bacteria</taxon>
        <taxon>Pseudomonadati</taxon>
        <taxon>Chlorobiota</taxon>
        <taxon>Chlorobiia</taxon>
        <taxon>Chlorobiales</taxon>
        <taxon>Chlorobiaceae</taxon>
        <taxon>Chlorobaculum</taxon>
    </lineage>
</organism>
<dbReference type="EMBL" id="AE006470">
    <property type="protein sequence ID" value="AAM72757.1"/>
    <property type="molecule type" value="Genomic_DNA"/>
</dbReference>
<evidence type="ECO:0000313" key="2">
    <source>
        <dbReference type="Proteomes" id="UP000001007"/>
    </source>
</evidence>
<dbReference type="KEGG" id="cte:CT1531"/>
<gene>
    <name evidence="1" type="ordered locus">CT1531</name>
</gene>
<reference evidence="1 2" key="1">
    <citation type="journal article" date="2002" name="Proc. Natl. Acad. Sci. U.S.A.">
        <title>The complete genome sequence of Chlorobium tepidum TLS, a photosynthetic, anaerobic, green-sulfur bacterium.</title>
        <authorList>
            <person name="Eisen J.A."/>
            <person name="Nelson K.E."/>
            <person name="Paulsen I.T."/>
            <person name="Heidelberg J.F."/>
            <person name="Wu M."/>
            <person name="Dodson R.J."/>
            <person name="Deboy R."/>
            <person name="Gwinn M.L."/>
            <person name="Nelson W.C."/>
            <person name="Haft D.H."/>
            <person name="Hickey E.K."/>
            <person name="Peterson J.D."/>
            <person name="Durkin A.S."/>
            <person name="Kolonay J.L."/>
            <person name="Yang F."/>
            <person name="Holt I."/>
            <person name="Umayam L.A."/>
            <person name="Mason T."/>
            <person name="Brenner M."/>
            <person name="Shea T.P."/>
            <person name="Parksey D."/>
            <person name="Nierman W.C."/>
            <person name="Feldblyum T.V."/>
            <person name="Hansen C.L."/>
            <person name="Craven M.B."/>
            <person name="Radune D."/>
            <person name="Vamathevan J."/>
            <person name="Khouri H."/>
            <person name="White O."/>
            <person name="Gruber T.M."/>
            <person name="Ketchum K.A."/>
            <person name="Venter J.C."/>
            <person name="Tettelin H."/>
            <person name="Bryant D.A."/>
            <person name="Fraser C.M."/>
        </authorList>
    </citation>
    <scope>NUCLEOTIDE SEQUENCE [LARGE SCALE GENOMIC DNA]</scope>
    <source>
        <strain evidence="2">ATCC 49652 / DSM 12025 / NBRC 103806 / TLS</strain>
    </source>
</reference>
<accession>Q8KC94</accession>
<dbReference type="EnsemblBacteria" id="AAM72757">
    <property type="protein sequence ID" value="AAM72757"/>
    <property type="gene ID" value="CT1531"/>
</dbReference>
<keyword evidence="2" id="KW-1185">Reference proteome</keyword>
<proteinExistence type="predicted"/>
<sequence length="39" mass="4561">MARRVIVSQAASENRASLPDVRLAFQDFLVSRQHWSDRF</sequence>
<dbReference type="HOGENOM" id="CLU_3306929_0_0_10"/>
<dbReference type="Proteomes" id="UP000001007">
    <property type="component" value="Chromosome"/>
</dbReference>
<name>Q8KC94_CHLTE</name>
<protein>
    <submittedName>
        <fullName evidence="1">Uncharacterized protein</fullName>
    </submittedName>
</protein>
<evidence type="ECO:0000313" key="1">
    <source>
        <dbReference type="EMBL" id="AAM72757.1"/>
    </source>
</evidence>
<dbReference type="AlphaFoldDB" id="Q8KC94"/>